<protein>
    <recommendedName>
        <fullName evidence="2">EF-hand domain-containing protein</fullName>
    </recommendedName>
</protein>
<dbReference type="EMBL" id="CAXAMM010008358">
    <property type="protein sequence ID" value="CAK9017135.1"/>
    <property type="molecule type" value="Genomic_DNA"/>
</dbReference>
<comment type="caution">
    <text evidence="3">The sequence shown here is derived from an EMBL/GenBank/DDBJ whole genome shotgun (WGS) entry which is preliminary data.</text>
</comment>
<proteinExistence type="predicted"/>
<keyword evidence="4" id="KW-1185">Reference proteome</keyword>
<dbReference type="Proteomes" id="UP001642464">
    <property type="component" value="Unassembled WGS sequence"/>
</dbReference>
<evidence type="ECO:0000313" key="4">
    <source>
        <dbReference type="Proteomes" id="UP001642464"/>
    </source>
</evidence>
<dbReference type="Gene3D" id="1.10.238.10">
    <property type="entry name" value="EF-hand"/>
    <property type="match status" value="1"/>
</dbReference>
<dbReference type="InterPro" id="IPR018247">
    <property type="entry name" value="EF_Hand_1_Ca_BS"/>
</dbReference>
<gene>
    <name evidence="3" type="ORF">SCF082_LOCUS13493</name>
</gene>
<keyword evidence="1" id="KW-0106">Calcium</keyword>
<dbReference type="PROSITE" id="PS50222">
    <property type="entry name" value="EF_HAND_2"/>
    <property type="match status" value="1"/>
</dbReference>
<accession>A0ABP0JS81</accession>
<dbReference type="PROSITE" id="PS00018">
    <property type="entry name" value="EF_HAND_1"/>
    <property type="match status" value="1"/>
</dbReference>
<name>A0ABP0JS81_9DINO</name>
<evidence type="ECO:0000256" key="1">
    <source>
        <dbReference type="ARBA" id="ARBA00022837"/>
    </source>
</evidence>
<reference evidence="3 4" key="1">
    <citation type="submission" date="2024-02" db="EMBL/GenBank/DDBJ databases">
        <authorList>
            <person name="Chen Y."/>
            <person name="Shah S."/>
            <person name="Dougan E. K."/>
            <person name="Thang M."/>
            <person name="Chan C."/>
        </authorList>
    </citation>
    <scope>NUCLEOTIDE SEQUENCE [LARGE SCALE GENOMIC DNA]</scope>
</reference>
<organism evidence="3 4">
    <name type="scientific">Durusdinium trenchii</name>
    <dbReference type="NCBI Taxonomy" id="1381693"/>
    <lineage>
        <taxon>Eukaryota</taxon>
        <taxon>Sar</taxon>
        <taxon>Alveolata</taxon>
        <taxon>Dinophyceae</taxon>
        <taxon>Suessiales</taxon>
        <taxon>Symbiodiniaceae</taxon>
        <taxon>Durusdinium</taxon>
    </lineage>
</organism>
<sequence length="350" mass="38919">MDLQTKRAERQLLKELELLRTVFEEADVDGSGTMDKREFCDICNTTSVRRALQRMGVPLDQSETLFDIIDSGNTGEVNFPSFIEGVKNVRGVPTNLDMKTMMVAVRNIRKQQVRFEKESVHLQKILLEFIAEAQEGGNVINLPPKEELDELLKVRKKLAQCGTGNFSDYGAGKAAPWMSETFESEEQFQDDVQSAAKASSIGQEIPEQTQNWGEDVGHSVPEALGLLGERVLSRFMKYQRHSQVSFKPMCPRDRFEIGDFWVVRLEEASETAESKRQHPEGDLKAFMASSSLDNPADGSRGEAVAATLAGAYICATRKWVLVVTFDAGMDASFTLKVCTGVAEHLVAEGQ</sequence>
<dbReference type="InterPro" id="IPR002048">
    <property type="entry name" value="EF_hand_dom"/>
</dbReference>
<dbReference type="SUPFAM" id="SSF47473">
    <property type="entry name" value="EF-hand"/>
    <property type="match status" value="1"/>
</dbReference>
<feature type="domain" description="EF-hand" evidence="2">
    <location>
        <begin position="14"/>
        <end position="49"/>
    </location>
</feature>
<evidence type="ECO:0000313" key="3">
    <source>
        <dbReference type="EMBL" id="CAK9017135.1"/>
    </source>
</evidence>
<dbReference type="SMART" id="SM00054">
    <property type="entry name" value="EFh"/>
    <property type="match status" value="2"/>
</dbReference>
<evidence type="ECO:0000259" key="2">
    <source>
        <dbReference type="PROSITE" id="PS50222"/>
    </source>
</evidence>
<dbReference type="CDD" id="cd00051">
    <property type="entry name" value="EFh"/>
    <property type="match status" value="1"/>
</dbReference>
<dbReference type="InterPro" id="IPR011992">
    <property type="entry name" value="EF-hand-dom_pair"/>
</dbReference>